<dbReference type="RefSeq" id="WP_026633070.1">
    <property type="nucleotide sequence ID" value="NZ_FONH01000004.1"/>
</dbReference>
<evidence type="ECO:0000313" key="3">
    <source>
        <dbReference type="Proteomes" id="UP000199477"/>
    </source>
</evidence>
<keyword evidence="3" id="KW-1185">Reference proteome</keyword>
<keyword evidence="1" id="KW-0732">Signal</keyword>
<accession>A0A1I2DNP4</accession>
<evidence type="ECO:0000256" key="1">
    <source>
        <dbReference type="SAM" id="SignalP"/>
    </source>
</evidence>
<organism evidence="2 3">
    <name type="scientific">Dyella marensis</name>
    <dbReference type="NCBI Taxonomy" id="500610"/>
    <lineage>
        <taxon>Bacteria</taxon>
        <taxon>Pseudomonadati</taxon>
        <taxon>Pseudomonadota</taxon>
        <taxon>Gammaproteobacteria</taxon>
        <taxon>Lysobacterales</taxon>
        <taxon>Rhodanobacteraceae</taxon>
        <taxon>Dyella</taxon>
    </lineage>
</organism>
<dbReference type="Proteomes" id="UP000199477">
    <property type="component" value="Unassembled WGS sequence"/>
</dbReference>
<proteinExistence type="predicted"/>
<sequence>MRTLRAGLGLALLASSVLVAPRVHADEPGVASWAPVSEARLDAARGGFDLGGGLVAALGLDRVVYVNGALVVSTHVDIPDVAHLTPAQAGALSSAINTASVVQVGAGNSVDPAAFGRNAAAAVVQNTLDNQRIAAITTLNVSVNTLSAFRSLNLGQSLQSALANPLGR</sequence>
<protein>
    <submittedName>
        <fullName evidence="2">Uncharacterized protein</fullName>
    </submittedName>
</protein>
<feature type="chain" id="PRO_5011594917" evidence="1">
    <location>
        <begin position="26"/>
        <end position="168"/>
    </location>
</feature>
<dbReference type="STRING" id="500610.SAMN02799615_01751"/>
<reference evidence="3" key="1">
    <citation type="submission" date="2016-10" db="EMBL/GenBank/DDBJ databases">
        <authorList>
            <person name="Varghese N."/>
            <person name="Submissions S."/>
        </authorList>
    </citation>
    <scope>NUCLEOTIDE SEQUENCE [LARGE SCALE GENOMIC DNA]</scope>
    <source>
        <strain evidence="3">UNC178MFTsu3.1</strain>
    </source>
</reference>
<evidence type="ECO:0000313" key="2">
    <source>
        <dbReference type="EMBL" id="SFE82224.1"/>
    </source>
</evidence>
<feature type="signal peptide" evidence="1">
    <location>
        <begin position="1"/>
        <end position="25"/>
    </location>
</feature>
<name>A0A1I2DNP4_9GAMM</name>
<dbReference type="AlphaFoldDB" id="A0A1I2DNP4"/>
<gene>
    <name evidence="2" type="ORF">SAMN02799615_01751</name>
</gene>
<dbReference type="EMBL" id="FONH01000004">
    <property type="protein sequence ID" value="SFE82224.1"/>
    <property type="molecule type" value="Genomic_DNA"/>
</dbReference>